<proteinExistence type="predicted"/>
<name>A0A2H1W0T6_SPOFR</name>
<reference evidence="1" key="1">
    <citation type="submission" date="2016-07" db="EMBL/GenBank/DDBJ databases">
        <authorList>
            <person name="Bretaudeau A."/>
        </authorList>
    </citation>
    <scope>NUCLEOTIDE SEQUENCE</scope>
    <source>
        <strain evidence="1">Rice</strain>
        <tissue evidence="1">Whole body</tissue>
    </source>
</reference>
<evidence type="ECO:0000313" key="1">
    <source>
        <dbReference type="EMBL" id="SOQ46452.1"/>
    </source>
</evidence>
<gene>
    <name evidence="1" type="ORF">SFRICE_009154</name>
</gene>
<organism evidence="1">
    <name type="scientific">Spodoptera frugiperda</name>
    <name type="common">Fall armyworm</name>
    <dbReference type="NCBI Taxonomy" id="7108"/>
    <lineage>
        <taxon>Eukaryota</taxon>
        <taxon>Metazoa</taxon>
        <taxon>Ecdysozoa</taxon>
        <taxon>Arthropoda</taxon>
        <taxon>Hexapoda</taxon>
        <taxon>Insecta</taxon>
        <taxon>Pterygota</taxon>
        <taxon>Neoptera</taxon>
        <taxon>Endopterygota</taxon>
        <taxon>Lepidoptera</taxon>
        <taxon>Glossata</taxon>
        <taxon>Ditrysia</taxon>
        <taxon>Noctuoidea</taxon>
        <taxon>Noctuidae</taxon>
        <taxon>Amphipyrinae</taxon>
        <taxon>Spodoptera</taxon>
    </lineage>
</organism>
<sequence>MTSLALDEARGSVRLLLTKNYPVPTPTFRTGAPVNPLGSPQLQIRHQPYWALFVVARTYGGRRSSRDPRRPECLSRRLGREEVCSSTRLASSLASMTASQKAVLATAGIEIQIEGKCKLTSTVILDGWHDDVDKRRNSSSALGEARESVRLLLTKNHPVPTPAIRAGAPVNMLRRYKSVAGLLRVRNLRVVGKSGFGKGGNWASGNLTCTTKHNASVVSRRFSVKPWYHSSLVGPFVPKHGSPTLIVTIAPSMDTFFLRGGNHPLPSLALGERRGSVRLLLTKNHPVPTPAFRTGAPGARLLMTKNHPVPIPAFRAGARVNPLGSPQLRIRHLPYWAPSVVI</sequence>
<protein>
    <submittedName>
        <fullName evidence="1">SFRICE_009154</fullName>
    </submittedName>
</protein>
<dbReference type="AlphaFoldDB" id="A0A2H1W0T6"/>
<dbReference type="EMBL" id="ODYU01005521">
    <property type="protein sequence ID" value="SOQ46452.1"/>
    <property type="molecule type" value="Genomic_DNA"/>
</dbReference>
<accession>A0A2H1W0T6</accession>